<dbReference type="InterPro" id="IPR011990">
    <property type="entry name" value="TPR-like_helical_dom_sf"/>
</dbReference>
<dbReference type="RefSeq" id="WP_090294727.1">
    <property type="nucleotide sequence ID" value="NZ_FNKI01000002.1"/>
</dbReference>
<evidence type="ECO:0000259" key="1">
    <source>
        <dbReference type="Pfam" id="PF14280"/>
    </source>
</evidence>
<dbReference type="EMBL" id="FNMY01000001">
    <property type="protein sequence ID" value="SDW15984.1"/>
    <property type="molecule type" value="Genomic_DNA"/>
</dbReference>
<sequence>MPTRPNQHDLEDISRAKFRLCLPRKWVVRDKSNDYGIDLEVEIFDNDGNSTGIFFWVQLKATDSNKPKRILNVSFSLDTLNYYKTLDVPVLLARYSANLDSFYIKWISNIDLFFAKKNAESFRIKLNEDNLWSTDTSSSIENYLFKVRAFKYGNFAFPIPISIHVNQEDVKGELSSIFHNKLKKTLNKFKEFVLVTKSENALFSVTFEKNSLIIAPPEFSGCWFHNLDKRKDEEFIEGLSADVLIGIAICLLNANKNDIGASIIFKAGLSERLVMRQEIFTSVFQGLLNSSYQDETIEIAGKLLDNQSMEATAVTQLNIAFLANNNKSKIKSYEKFLKQRLDKAVNDNKNVSIGICHYNLGNYYSHIHEFTFAVKHYNLCRKYAPIYLNHEYYFSELASVLFRSEKYSISATLYKCSLDIKDNSKVKGLFGDALMFSGRYKQAISTFEEYLKQAENPIDEFFLKLICLKALCTKFEIEKQTRKEKDALKYYESVFENINVDDDSFDIFLKVLDLDFLYHSAWYNMGELLIRKNLNENATICFLMSALINHGDIEAWINSTIGSMSSEEYIKLLPSIIRTAFFFNKEDYLVELYSHLESSGQKEMIFDLSKFIDTILSVNSEKKERPTMRILNGQNRFTEIDDLIRKLKDK</sequence>
<proteinExistence type="predicted"/>
<dbReference type="SMART" id="SM00028">
    <property type="entry name" value="TPR"/>
    <property type="match status" value="3"/>
</dbReference>
<evidence type="ECO:0000313" key="3">
    <source>
        <dbReference type="Proteomes" id="UP000199592"/>
    </source>
</evidence>
<protein>
    <recommendedName>
        <fullName evidence="1">DUF4365 domain-containing protein</fullName>
    </recommendedName>
</protein>
<accession>A0A1H2RAV6</accession>
<dbReference type="AlphaFoldDB" id="A0A1H2RAV6"/>
<reference evidence="3" key="1">
    <citation type="submission" date="2016-10" db="EMBL/GenBank/DDBJ databases">
        <authorList>
            <person name="Varghese N."/>
            <person name="Submissions S."/>
        </authorList>
    </citation>
    <scope>NUCLEOTIDE SEQUENCE [LARGE SCALE GENOMIC DNA]</scope>
    <source>
        <strain evidence="3">DSM 25030</strain>
    </source>
</reference>
<dbReference type="SUPFAM" id="SSF48452">
    <property type="entry name" value="TPR-like"/>
    <property type="match status" value="1"/>
</dbReference>
<feature type="domain" description="DUF4365" evidence="1">
    <location>
        <begin position="11"/>
        <end position="140"/>
    </location>
</feature>
<gene>
    <name evidence="2" type="ORF">SAMN04487892_0541</name>
</gene>
<dbReference type="InterPro" id="IPR019734">
    <property type="entry name" value="TPR_rpt"/>
</dbReference>
<evidence type="ECO:0000313" key="2">
    <source>
        <dbReference type="EMBL" id="SDW15984.1"/>
    </source>
</evidence>
<dbReference type="InterPro" id="IPR025375">
    <property type="entry name" value="DUF4365"/>
</dbReference>
<dbReference type="Gene3D" id="1.25.40.10">
    <property type="entry name" value="Tetratricopeptide repeat domain"/>
    <property type="match status" value="1"/>
</dbReference>
<dbReference type="OrthoDB" id="1452892at2"/>
<dbReference type="STRING" id="1073328.SAMN05216294_1889"/>
<dbReference type="Proteomes" id="UP000199592">
    <property type="component" value="Unassembled WGS sequence"/>
</dbReference>
<dbReference type="Pfam" id="PF14280">
    <property type="entry name" value="DUF4365"/>
    <property type="match status" value="1"/>
</dbReference>
<keyword evidence="3" id="KW-1185">Reference proteome</keyword>
<name>A0A1H2RAV6_9FLAO</name>
<organism evidence="2 3">
    <name type="scientific">Flagellimonas zhangzhouensis</name>
    <dbReference type="NCBI Taxonomy" id="1073328"/>
    <lineage>
        <taxon>Bacteria</taxon>
        <taxon>Pseudomonadati</taxon>
        <taxon>Bacteroidota</taxon>
        <taxon>Flavobacteriia</taxon>
        <taxon>Flavobacteriales</taxon>
        <taxon>Flavobacteriaceae</taxon>
        <taxon>Flagellimonas</taxon>
    </lineage>
</organism>